<dbReference type="InterPro" id="IPR025875">
    <property type="entry name" value="Leu-rich_rpt_4"/>
</dbReference>
<accession>A0A146K2V6</accession>
<dbReference type="PROSITE" id="PS51450">
    <property type="entry name" value="LRR"/>
    <property type="match status" value="2"/>
</dbReference>
<evidence type="ECO:0000256" key="1">
    <source>
        <dbReference type="ARBA" id="ARBA00022614"/>
    </source>
</evidence>
<gene>
    <name evidence="3" type="ORF">TPC1_17464</name>
</gene>
<dbReference type="Pfam" id="PF12799">
    <property type="entry name" value="LRR_4"/>
    <property type="match status" value="1"/>
</dbReference>
<dbReference type="InterPro" id="IPR050836">
    <property type="entry name" value="SDS22/Internalin_LRR"/>
</dbReference>
<dbReference type="InterPro" id="IPR032675">
    <property type="entry name" value="LRR_dom_sf"/>
</dbReference>
<evidence type="ECO:0000313" key="3">
    <source>
        <dbReference type="EMBL" id="JAP91037.1"/>
    </source>
</evidence>
<dbReference type="EMBL" id="GDID01005569">
    <property type="protein sequence ID" value="JAP91037.1"/>
    <property type="molecule type" value="Transcribed_RNA"/>
</dbReference>
<evidence type="ECO:0000256" key="2">
    <source>
        <dbReference type="ARBA" id="ARBA00022737"/>
    </source>
</evidence>
<organism evidence="3">
    <name type="scientific">Trepomonas sp. PC1</name>
    <dbReference type="NCBI Taxonomy" id="1076344"/>
    <lineage>
        <taxon>Eukaryota</taxon>
        <taxon>Metamonada</taxon>
        <taxon>Diplomonadida</taxon>
        <taxon>Hexamitidae</taxon>
        <taxon>Hexamitinae</taxon>
        <taxon>Trepomonas</taxon>
    </lineage>
</organism>
<dbReference type="SUPFAM" id="SSF52075">
    <property type="entry name" value="Outer arm dynein light chain 1"/>
    <property type="match status" value="1"/>
</dbReference>
<keyword evidence="2" id="KW-0677">Repeat</keyword>
<reference evidence="3" key="1">
    <citation type="submission" date="2015-07" db="EMBL/GenBank/DDBJ databases">
        <title>Adaptation to a free-living lifestyle via gene acquisitions in the diplomonad Trepomonas sp. PC1.</title>
        <authorList>
            <person name="Xu F."/>
            <person name="Jerlstrom-Hultqvist J."/>
            <person name="Kolisko M."/>
            <person name="Simpson A.G.B."/>
            <person name="Roger A.J."/>
            <person name="Svard S.G."/>
            <person name="Andersson J.O."/>
        </authorList>
    </citation>
    <scope>NUCLEOTIDE SEQUENCE</scope>
    <source>
        <strain evidence="3">PC1</strain>
    </source>
</reference>
<name>A0A146K2V6_9EUKA</name>
<protein>
    <submittedName>
        <fullName evidence="3">Leucine rich repeats-containing protein</fullName>
    </submittedName>
</protein>
<dbReference type="PANTHER" id="PTHR46652:SF3">
    <property type="entry name" value="LEUCINE-RICH REPEAT-CONTAINING PROTEIN 9"/>
    <property type="match status" value="1"/>
</dbReference>
<dbReference type="Gene3D" id="3.80.10.10">
    <property type="entry name" value="Ribonuclease Inhibitor"/>
    <property type="match status" value="1"/>
</dbReference>
<dbReference type="AlphaFoldDB" id="A0A146K2V6"/>
<feature type="non-terminal residue" evidence="3">
    <location>
        <position position="1"/>
    </location>
</feature>
<dbReference type="PANTHER" id="PTHR46652">
    <property type="entry name" value="LEUCINE-RICH REPEAT AND IQ DOMAIN-CONTAINING PROTEIN 1-RELATED"/>
    <property type="match status" value="1"/>
</dbReference>
<keyword evidence="1" id="KW-0433">Leucine-rich repeat</keyword>
<proteinExistence type="predicted"/>
<dbReference type="InterPro" id="IPR001611">
    <property type="entry name" value="Leu-rich_rpt"/>
</dbReference>
<sequence>FGVVVDFYAEQQLVIKDQKEVTFRNVQGLEQLKSIVIANCQKVDLVGLSECYKITSISITNCNLTNHDLEELDSPIFCDLKEMDLSSNQISELTYLMKMTELTYLNLANNKIADINQYLYLLGMKQLKIVDLRQNPSIHIDVEGQEPLVFPEDSQNPHQLPGESMALETEVVMLSVFYDQIHSVKDPKDHNEKDPDEEPQEVGSFTLKLFDDQSQWEKFEIIDVDEEYLPHPFDDEFRENVYQKLQQEMLIMGEANEKMDLVIQAELINTAGFEEMVRTTKEEIYNNFKE</sequence>